<evidence type="ECO:0000256" key="1">
    <source>
        <dbReference type="ARBA" id="ARBA00001966"/>
    </source>
</evidence>
<evidence type="ECO:0000256" key="6">
    <source>
        <dbReference type="ARBA" id="ARBA00023014"/>
    </source>
</evidence>
<dbReference type="InterPro" id="IPR023885">
    <property type="entry name" value="4Fe4S-binding_SPASM_dom"/>
</dbReference>
<evidence type="ECO:0000256" key="2">
    <source>
        <dbReference type="ARBA" id="ARBA00022485"/>
    </source>
</evidence>
<dbReference type="PANTHER" id="PTHR43787:SF3">
    <property type="entry name" value="ARYLSULFATASE REGULATORY PROTEIN"/>
    <property type="match status" value="1"/>
</dbReference>
<sequence>MKAKFKPRIDKENRTKLETVIPLRTPFIVNIDPSDACNFQCKFCPTGDRELMRRTEGRSLRLMDFDLYKKIIDDIGEFEDKVKVIRLYKDGEPLLNPHFADMVRYAKQSGCCERVDTTTNASLLTREKSDQIIAAGLDRINISIEGVHERHYEEFSGYKINYRELVDNIRYFYEHKTNTEMIVKTNGDVLTGEERKQFLETFGDITDGIFIESIMDCWPTFEQTKVQINETRGIYGQEIREVSVCPYVFYSIAVNSDGTASLCFLDWSRKLVIGDCRKEKIRDIWLGDALKEYQLMFLKGERKTHPICAECGQLRQGQPDDIDRFSDELIRRIEGTSL</sequence>
<keyword evidence="6" id="KW-0411">Iron-sulfur</keyword>
<keyword evidence="5" id="KW-0408">Iron</keyword>
<evidence type="ECO:0000313" key="9">
    <source>
        <dbReference type="Proteomes" id="UP000199820"/>
    </source>
</evidence>
<keyword evidence="4" id="KW-0479">Metal-binding</keyword>
<dbReference type="GO" id="GO:0046872">
    <property type="term" value="F:metal ion binding"/>
    <property type="evidence" value="ECO:0007669"/>
    <property type="project" value="UniProtKB-KW"/>
</dbReference>
<reference evidence="8 9" key="1">
    <citation type="submission" date="2016-10" db="EMBL/GenBank/DDBJ databases">
        <authorList>
            <person name="de Groot N.N."/>
        </authorList>
    </citation>
    <scope>NUCLEOTIDE SEQUENCE [LARGE SCALE GENOMIC DNA]</scope>
    <source>
        <strain evidence="8 9">KH1P1</strain>
    </source>
</reference>
<evidence type="ECO:0000259" key="7">
    <source>
        <dbReference type="PROSITE" id="PS51918"/>
    </source>
</evidence>
<protein>
    <submittedName>
        <fullName evidence="8">Radical SAM superfamily enzyme, MoaA/NifB/PqqE/SkfB family</fullName>
    </submittedName>
</protein>
<evidence type="ECO:0000256" key="3">
    <source>
        <dbReference type="ARBA" id="ARBA00022691"/>
    </source>
</evidence>
<dbReference type="PROSITE" id="PS51918">
    <property type="entry name" value="RADICAL_SAM"/>
    <property type="match status" value="1"/>
</dbReference>
<dbReference type="InterPro" id="IPR013785">
    <property type="entry name" value="Aldolase_TIM"/>
</dbReference>
<keyword evidence="3" id="KW-0949">S-adenosyl-L-methionine</keyword>
<dbReference type="SFLD" id="SFLDG01067">
    <property type="entry name" value="SPASM/twitch_domain_containing"/>
    <property type="match status" value="1"/>
</dbReference>
<name>A0A1I0FVY7_9FIRM</name>
<dbReference type="Proteomes" id="UP000199820">
    <property type="component" value="Unassembled WGS sequence"/>
</dbReference>
<comment type="cofactor">
    <cofactor evidence="1">
        <name>[4Fe-4S] cluster</name>
        <dbReference type="ChEBI" id="CHEBI:49883"/>
    </cofactor>
</comment>
<dbReference type="SUPFAM" id="SSF102114">
    <property type="entry name" value="Radical SAM enzymes"/>
    <property type="match status" value="1"/>
</dbReference>
<dbReference type="Pfam" id="PF04055">
    <property type="entry name" value="Radical_SAM"/>
    <property type="match status" value="1"/>
</dbReference>
<feature type="domain" description="Radical SAM core" evidence="7">
    <location>
        <begin position="21"/>
        <end position="246"/>
    </location>
</feature>
<accession>A0A1I0FVY7</accession>
<dbReference type="AlphaFoldDB" id="A0A1I0FVY7"/>
<evidence type="ECO:0000313" key="8">
    <source>
        <dbReference type="EMBL" id="SET61828.1"/>
    </source>
</evidence>
<dbReference type="CDD" id="cd01335">
    <property type="entry name" value="Radical_SAM"/>
    <property type="match status" value="1"/>
</dbReference>
<dbReference type="GO" id="GO:0003824">
    <property type="term" value="F:catalytic activity"/>
    <property type="evidence" value="ECO:0007669"/>
    <property type="project" value="InterPro"/>
</dbReference>
<dbReference type="InterPro" id="IPR058240">
    <property type="entry name" value="rSAM_sf"/>
</dbReference>
<dbReference type="InterPro" id="IPR034391">
    <property type="entry name" value="AdoMet-like_SPASM_containing"/>
</dbReference>
<dbReference type="Gene3D" id="3.20.20.70">
    <property type="entry name" value="Aldolase class I"/>
    <property type="match status" value="1"/>
</dbReference>
<dbReference type="PANTHER" id="PTHR43787">
    <property type="entry name" value="FEMO COFACTOR BIOSYNTHESIS PROTEIN NIFB-RELATED"/>
    <property type="match status" value="1"/>
</dbReference>
<dbReference type="RefSeq" id="WP_074649736.1">
    <property type="nucleotide sequence ID" value="NZ_FOIL01000028.1"/>
</dbReference>
<dbReference type="GO" id="GO:0051539">
    <property type="term" value="F:4 iron, 4 sulfur cluster binding"/>
    <property type="evidence" value="ECO:0007669"/>
    <property type="project" value="UniProtKB-KW"/>
</dbReference>
<dbReference type="OrthoDB" id="9805809at2"/>
<organism evidence="8 9">
    <name type="scientific">[Clostridium] aminophilum</name>
    <dbReference type="NCBI Taxonomy" id="1526"/>
    <lineage>
        <taxon>Bacteria</taxon>
        <taxon>Bacillati</taxon>
        <taxon>Bacillota</taxon>
        <taxon>Clostridia</taxon>
        <taxon>Lachnospirales</taxon>
        <taxon>Lachnospiraceae</taxon>
    </lineage>
</organism>
<evidence type="ECO:0000256" key="4">
    <source>
        <dbReference type="ARBA" id="ARBA00022723"/>
    </source>
</evidence>
<dbReference type="EMBL" id="FOIL01000028">
    <property type="protein sequence ID" value="SET61828.1"/>
    <property type="molecule type" value="Genomic_DNA"/>
</dbReference>
<proteinExistence type="predicted"/>
<dbReference type="SFLD" id="SFLDG01387">
    <property type="entry name" value="BtrN-like_SPASM_domain_contain"/>
    <property type="match status" value="1"/>
</dbReference>
<evidence type="ECO:0000256" key="5">
    <source>
        <dbReference type="ARBA" id="ARBA00023004"/>
    </source>
</evidence>
<dbReference type="SFLD" id="SFLDS00029">
    <property type="entry name" value="Radical_SAM"/>
    <property type="match status" value="1"/>
</dbReference>
<gene>
    <name evidence="8" type="ORF">SAMN04487771_102813</name>
</gene>
<dbReference type="InterPro" id="IPR007197">
    <property type="entry name" value="rSAM"/>
</dbReference>
<keyword evidence="9" id="KW-1185">Reference proteome</keyword>
<dbReference type="Pfam" id="PF13186">
    <property type="entry name" value="SPASM"/>
    <property type="match status" value="1"/>
</dbReference>
<keyword evidence="2" id="KW-0004">4Fe-4S</keyword>